<gene>
    <name evidence="1" type="ORF">Vretifemale_19992</name>
</gene>
<keyword evidence="2" id="KW-1185">Reference proteome</keyword>
<evidence type="ECO:0000313" key="1">
    <source>
        <dbReference type="EMBL" id="GIL92423.1"/>
    </source>
</evidence>
<reference evidence="1" key="1">
    <citation type="journal article" date="2021" name="Proc. Natl. Acad. Sci. U.S.A.">
        <title>Three genomes in the algal genus Volvox reveal the fate of a haploid sex-determining region after a transition to homothallism.</title>
        <authorList>
            <person name="Yamamoto K."/>
            <person name="Hamaji T."/>
            <person name="Kawai-Toyooka H."/>
            <person name="Matsuzaki R."/>
            <person name="Takahashi F."/>
            <person name="Nishimura Y."/>
            <person name="Kawachi M."/>
            <person name="Noguchi H."/>
            <person name="Minakuchi Y."/>
            <person name="Umen J.G."/>
            <person name="Toyoda A."/>
            <person name="Nozaki H."/>
        </authorList>
    </citation>
    <scope>NUCLEOTIDE SEQUENCE</scope>
    <source>
        <strain evidence="1">NIES-3786</strain>
    </source>
</reference>
<protein>
    <submittedName>
        <fullName evidence="1">Uncharacterized protein</fullName>
    </submittedName>
</protein>
<organism evidence="1 2">
    <name type="scientific">Volvox reticuliferus</name>
    <dbReference type="NCBI Taxonomy" id="1737510"/>
    <lineage>
        <taxon>Eukaryota</taxon>
        <taxon>Viridiplantae</taxon>
        <taxon>Chlorophyta</taxon>
        <taxon>core chlorophytes</taxon>
        <taxon>Chlorophyceae</taxon>
        <taxon>CS clade</taxon>
        <taxon>Chlamydomonadales</taxon>
        <taxon>Volvocaceae</taxon>
        <taxon>Volvox</taxon>
    </lineage>
</organism>
<evidence type="ECO:0000313" key="2">
    <source>
        <dbReference type="Proteomes" id="UP000747110"/>
    </source>
</evidence>
<dbReference type="AlphaFoldDB" id="A0A8J4G161"/>
<dbReference type="EMBL" id="BNCP01000077">
    <property type="protein sequence ID" value="GIL92423.1"/>
    <property type="molecule type" value="Genomic_DNA"/>
</dbReference>
<comment type="caution">
    <text evidence="1">The sequence shown here is derived from an EMBL/GenBank/DDBJ whole genome shotgun (WGS) entry which is preliminary data.</text>
</comment>
<dbReference type="OrthoDB" id="551617at2759"/>
<sequence>MSTPPDRLSNNKTQVAEALVSCVKTALQIPDLVAKDQGTSLTEVTDALIAREQIITSTCTHTEQQLGRAVDSYAKSLEAVAKPLRHLLGSAARLEAVLAVEEARTRRKLTQQQQQQQRPGA</sequence>
<proteinExistence type="predicted"/>
<dbReference type="Proteomes" id="UP000747110">
    <property type="component" value="Unassembled WGS sequence"/>
</dbReference>
<accession>A0A8J4G161</accession>
<name>A0A8J4G161_9CHLO</name>